<evidence type="ECO:0000256" key="2">
    <source>
        <dbReference type="ARBA" id="ARBA00022448"/>
    </source>
</evidence>
<evidence type="ECO:0000313" key="12">
    <source>
        <dbReference type="Proteomes" id="UP001295794"/>
    </source>
</evidence>
<evidence type="ECO:0000256" key="6">
    <source>
        <dbReference type="ARBA" id="ARBA00023136"/>
    </source>
</evidence>
<proteinExistence type="predicted"/>
<feature type="transmembrane region" description="Helical" evidence="8">
    <location>
        <begin position="39"/>
        <end position="57"/>
    </location>
</feature>
<comment type="caution">
    <text evidence="10">The sequence shown here is derived from an EMBL/GenBank/DDBJ whole genome shotgun (WGS) entry which is preliminary data.</text>
</comment>
<evidence type="ECO:0000256" key="3">
    <source>
        <dbReference type="ARBA" id="ARBA00022692"/>
    </source>
</evidence>
<feature type="transmembrane region" description="Helical" evidence="8">
    <location>
        <begin position="374"/>
        <end position="392"/>
    </location>
</feature>
<evidence type="ECO:0000313" key="11">
    <source>
        <dbReference type="EMBL" id="CAK5278163.1"/>
    </source>
</evidence>
<dbReference type="EMBL" id="CAVNYO010000040">
    <property type="protein sequence ID" value="CAK5263389.1"/>
    <property type="molecule type" value="Genomic_DNA"/>
</dbReference>
<comment type="subcellular location">
    <subcellularLocation>
        <location evidence="1">Membrane</location>
        <topology evidence="1">Multi-pass membrane protein</topology>
    </subcellularLocation>
</comment>
<dbReference type="PANTHER" id="PTHR43341:SF1">
    <property type="entry name" value="GENERAL AMINO-ACID PERMEASE GAP1"/>
    <property type="match status" value="1"/>
</dbReference>
<organism evidence="10 12">
    <name type="scientific">Mycena citricolor</name>
    <dbReference type="NCBI Taxonomy" id="2018698"/>
    <lineage>
        <taxon>Eukaryota</taxon>
        <taxon>Fungi</taxon>
        <taxon>Dikarya</taxon>
        <taxon>Basidiomycota</taxon>
        <taxon>Agaricomycotina</taxon>
        <taxon>Agaricomycetes</taxon>
        <taxon>Agaricomycetidae</taxon>
        <taxon>Agaricales</taxon>
        <taxon>Marasmiineae</taxon>
        <taxon>Mycenaceae</taxon>
        <taxon>Mycena</taxon>
    </lineage>
</organism>
<evidence type="ECO:0000313" key="10">
    <source>
        <dbReference type="EMBL" id="CAK5263389.1"/>
    </source>
</evidence>
<feature type="compositionally biased region" description="Basic and acidic residues" evidence="7">
    <location>
        <begin position="1"/>
        <end position="10"/>
    </location>
</feature>
<reference evidence="10" key="1">
    <citation type="submission" date="2023-11" db="EMBL/GenBank/DDBJ databases">
        <authorList>
            <person name="De Vega J J."/>
            <person name="De Vega J J."/>
        </authorList>
    </citation>
    <scope>NUCLEOTIDE SEQUENCE</scope>
</reference>
<keyword evidence="5 8" id="KW-1133">Transmembrane helix</keyword>
<dbReference type="Pfam" id="PF00324">
    <property type="entry name" value="AA_permease"/>
    <property type="match status" value="1"/>
</dbReference>
<feature type="transmembrane region" description="Helical" evidence="8">
    <location>
        <begin position="449"/>
        <end position="468"/>
    </location>
</feature>
<dbReference type="AlphaFoldDB" id="A0AAD2GW51"/>
<feature type="compositionally biased region" description="Polar residues" evidence="7">
    <location>
        <begin position="11"/>
        <end position="20"/>
    </location>
</feature>
<keyword evidence="6 8" id="KW-0472">Membrane</keyword>
<dbReference type="GO" id="GO:0015171">
    <property type="term" value="F:amino acid transmembrane transporter activity"/>
    <property type="evidence" value="ECO:0007669"/>
    <property type="project" value="TreeGrafter"/>
</dbReference>
<dbReference type="Proteomes" id="UP001295794">
    <property type="component" value="Unassembled WGS sequence"/>
</dbReference>
<keyword evidence="12" id="KW-1185">Reference proteome</keyword>
<keyword evidence="4" id="KW-0029">Amino-acid transport</keyword>
<feature type="transmembrane region" description="Helical" evidence="8">
    <location>
        <begin position="119"/>
        <end position="141"/>
    </location>
</feature>
<dbReference type="PIRSF" id="PIRSF006060">
    <property type="entry name" value="AA_transporter"/>
    <property type="match status" value="1"/>
</dbReference>
<accession>A0AAD2GW51</accession>
<keyword evidence="2" id="KW-0813">Transport</keyword>
<evidence type="ECO:0000259" key="9">
    <source>
        <dbReference type="Pfam" id="PF00324"/>
    </source>
</evidence>
<evidence type="ECO:0000256" key="7">
    <source>
        <dbReference type="SAM" id="MobiDB-lite"/>
    </source>
</evidence>
<keyword evidence="3 8" id="KW-0812">Transmembrane</keyword>
<sequence>MADYDIEKKANSSGDVTSQEVPHDGEAGHMHRTLKGRQVSMIAIAGTLGTGLFLGSGKALTNGGPVGAFLGYLIVGILVGFMMYSLGEMMVWDPSAGGFIEFSSRYVDPAMGFAMGWQFWFQAAITAPNEIVAAAIVIQFWDQDTKHLAIYVTVMLLFIFGVNLGGVKYFGEFEFVFAFIKIITVIGLIIMALVVDLGGGPDHDRRGFRYWRDEPFNNNFFSVVPASKARFLGFWAVLTQAAFSYGGMEGLAMICLEAANPRVSMKTAVRAIFYRIVGLYCCAVLLVGMCISQTQPDLLQANAEGSGTAAESPFVIIIRVAGIKVLPHIINAVVLTSAFSSGNEFLYSSSRSLFMLAQEGKAPRIFAKVLKNGVPIYALAFSALFALLGYLACGQSGANQAFNWLSNITTLGSLITWMGVCLSHIRWYRAMKVQGLSRDELPFRSWTQPYAAWIALICFATISFFNGFEAFMVSPFDYKSFISNYINIPGFIILYFGYKFVKKSKIVSLAEMDCSTHYVEDSVVYSKY</sequence>
<dbReference type="InterPro" id="IPR004841">
    <property type="entry name" value="AA-permease/SLC12A_dom"/>
</dbReference>
<feature type="region of interest" description="Disordered" evidence="7">
    <location>
        <begin position="1"/>
        <end position="28"/>
    </location>
</feature>
<dbReference type="InterPro" id="IPR050524">
    <property type="entry name" value="APC_YAT"/>
</dbReference>
<feature type="transmembrane region" description="Helical" evidence="8">
    <location>
        <begin position="176"/>
        <end position="199"/>
    </location>
</feature>
<feature type="transmembrane region" description="Helical" evidence="8">
    <location>
        <begin position="69"/>
        <end position="87"/>
    </location>
</feature>
<evidence type="ECO:0000256" key="1">
    <source>
        <dbReference type="ARBA" id="ARBA00004141"/>
    </source>
</evidence>
<feature type="domain" description="Amino acid permease/ SLC12A" evidence="9">
    <location>
        <begin position="39"/>
        <end position="506"/>
    </location>
</feature>
<evidence type="ECO:0000256" key="8">
    <source>
        <dbReference type="SAM" id="Phobius"/>
    </source>
</evidence>
<dbReference type="EMBL" id="CAVNYO010000421">
    <property type="protein sequence ID" value="CAK5278163.1"/>
    <property type="molecule type" value="Genomic_DNA"/>
</dbReference>
<feature type="transmembrane region" description="Helical" evidence="8">
    <location>
        <begin position="314"/>
        <end position="339"/>
    </location>
</feature>
<feature type="transmembrane region" description="Helical" evidence="8">
    <location>
        <begin position="272"/>
        <end position="294"/>
    </location>
</feature>
<evidence type="ECO:0000256" key="5">
    <source>
        <dbReference type="ARBA" id="ARBA00022989"/>
    </source>
</evidence>
<evidence type="ECO:0000256" key="4">
    <source>
        <dbReference type="ARBA" id="ARBA00022970"/>
    </source>
</evidence>
<name>A0AAD2GW51_9AGAR</name>
<dbReference type="PANTHER" id="PTHR43341">
    <property type="entry name" value="AMINO ACID PERMEASE"/>
    <property type="match status" value="1"/>
</dbReference>
<protein>
    <recommendedName>
        <fullName evidence="9">Amino acid permease/ SLC12A domain-containing protein</fullName>
    </recommendedName>
</protein>
<feature type="transmembrane region" description="Helical" evidence="8">
    <location>
        <begin position="148"/>
        <end position="170"/>
    </location>
</feature>
<feature type="transmembrane region" description="Helical" evidence="8">
    <location>
        <begin position="404"/>
        <end position="428"/>
    </location>
</feature>
<gene>
    <name evidence="11" type="ORF">MYCIT1_LOCUS27443</name>
    <name evidence="10" type="ORF">MYCIT1_LOCUS2847</name>
</gene>
<dbReference type="GO" id="GO:0016020">
    <property type="term" value="C:membrane"/>
    <property type="evidence" value="ECO:0007669"/>
    <property type="project" value="UniProtKB-SubCell"/>
</dbReference>
<feature type="transmembrane region" description="Helical" evidence="8">
    <location>
        <begin position="480"/>
        <end position="498"/>
    </location>
</feature>
<dbReference type="FunFam" id="1.20.1740.10:FF:000006">
    <property type="entry name" value="General amino acid permease"/>
    <property type="match status" value="1"/>
</dbReference>
<dbReference type="Gene3D" id="1.20.1740.10">
    <property type="entry name" value="Amino acid/polyamine transporter I"/>
    <property type="match status" value="1"/>
</dbReference>